<dbReference type="KEGG" id="mdi:METDI1909"/>
<dbReference type="EMBL" id="FP103042">
    <property type="protein sequence ID" value="CAX23498.1"/>
    <property type="molecule type" value="Genomic_DNA"/>
</dbReference>
<dbReference type="HOGENOM" id="CLU_2246833_0_0_5"/>
<evidence type="ECO:0000313" key="3">
    <source>
        <dbReference type="Proteomes" id="UP000008070"/>
    </source>
</evidence>
<sequence length="104" mass="12161">MHTKEMDEQPSVKVEEIPQPYSVKIRERNSASDEGQAATRPRHRQVILVTIQQTERHSQDQWVNVAALYKCHRLGNEVAKACQCCQPFKQRTEIWNRDCSRHSC</sequence>
<evidence type="ECO:0000256" key="1">
    <source>
        <dbReference type="SAM" id="MobiDB-lite"/>
    </source>
</evidence>
<gene>
    <name evidence="2" type="ORF">METD_I1909</name>
</gene>
<name>C7CIS9_METED</name>
<evidence type="ECO:0000313" key="2">
    <source>
        <dbReference type="EMBL" id="CAX23498.1"/>
    </source>
</evidence>
<feature type="region of interest" description="Disordered" evidence="1">
    <location>
        <begin position="1"/>
        <end position="41"/>
    </location>
</feature>
<dbReference type="AlphaFoldDB" id="C7CIS9"/>
<accession>C7CIS9</accession>
<protein>
    <submittedName>
        <fullName evidence="2">Uncharacterized protein</fullName>
    </submittedName>
</protein>
<organism evidence="2 3">
    <name type="scientific">Methylorubrum extorquens (strain DSM 6343 / CIP 106787 / DM4)</name>
    <name type="common">Methylobacterium extorquens</name>
    <dbReference type="NCBI Taxonomy" id="661410"/>
    <lineage>
        <taxon>Bacteria</taxon>
        <taxon>Pseudomonadati</taxon>
        <taxon>Pseudomonadota</taxon>
        <taxon>Alphaproteobacteria</taxon>
        <taxon>Hyphomicrobiales</taxon>
        <taxon>Methylobacteriaceae</taxon>
        <taxon>Methylorubrum</taxon>
    </lineage>
</organism>
<proteinExistence type="predicted"/>
<dbReference type="Proteomes" id="UP000008070">
    <property type="component" value="Chromosome"/>
</dbReference>
<reference evidence="3" key="1">
    <citation type="journal article" date="2009" name="PLoS ONE">
        <title>Methylobacterium genome sequences: a reference blueprint to investigate microbial metabolism of C1 compounds from natural and industrial sources.</title>
        <authorList>
            <person name="Vuilleumier S."/>
            <person name="Chistoserdova L."/>
            <person name="Lee M.-C."/>
            <person name="Bringel F."/>
            <person name="Lajus A."/>
            <person name="Zhou Y."/>
            <person name="Gourion B."/>
            <person name="Barbe V."/>
            <person name="Chang J."/>
            <person name="Cruveiller S."/>
            <person name="Dossat C."/>
            <person name="Gillett W."/>
            <person name="Gruffaz C."/>
            <person name="Haugen E."/>
            <person name="Hourcade E."/>
            <person name="Levy R."/>
            <person name="Mangenot S."/>
            <person name="Muller E."/>
            <person name="Nadalig T."/>
            <person name="Pagni M."/>
            <person name="Penny C."/>
            <person name="Peyraud R."/>
            <person name="Robinson D.G."/>
            <person name="Roche D."/>
            <person name="Rouy Z."/>
            <person name="Saenampechek C."/>
            <person name="Salvignol G."/>
            <person name="Vallenet D."/>
            <person name="Wu Z."/>
            <person name="Marx C.J."/>
            <person name="Vorholt J.A."/>
            <person name="Olson M.V."/>
            <person name="Kaul R."/>
            <person name="Weissenbach J."/>
            <person name="Medigue C."/>
            <person name="Lidstrom M.E."/>
        </authorList>
    </citation>
    <scope>NUCLEOTIDE SEQUENCE [LARGE SCALE GENOMIC DNA]</scope>
    <source>
        <strain evidence="3">DSM 6343 / CIP 106787 / DM4</strain>
    </source>
</reference>